<organism evidence="8 9">
    <name type="scientific">Romanomermis culicivorax</name>
    <name type="common">Nematode worm</name>
    <dbReference type="NCBI Taxonomy" id="13658"/>
    <lineage>
        <taxon>Eukaryota</taxon>
        <taxon>Metazoa</taxon>
        <taxon>Ecdysozoa</taxon>
        <taxon>Nematoda</taxon>
        <taxon>Enoplea</taxon>
        <taxon>Dorylaimia</taxon>
        <taxon>Mermithida</taxon>
        <taxon>Mermithoidea</taxon>
        <taxon>Mermithidae</taxon>
        <taxon>Romanomermis</taxon>
    </lineage>
</organism>
<keyword evidence="2" id="KW-0690">Ribosome biogenesis</keyword>
<dbReference type="InterPro" id="IPR012173">
    <property type="entry name" value="Mpp10"/>
</dbReference>
<dbReference type="Pfam" id="PF04006">
    <property type="entry name" value="Mpp10"/>
    <property type="match status" value="1"/>
</dbReference>
<evidence type="ECO:0000313" key="8">
    <source>
        <dbReference type="Proteomes" id="UP000887565"/>
    </source>
</evidence>
<feature type="compositionally biased region" description="Acidic residues" evidence="7">
    <location>
        <begin position="172"/>
        <end position="190"/>
    </location>
</feature>
<feature type="region of interest" description="Disordered" evidence="7">
    <location>
        <begin position="403"/>
        <end position="430"/>
    </location>
</feature>
<proteinExistence type="inferred from homology"/>
<feature type="compositionally biased region" description="Acidic residues" evidence="7">
    <location>
        <begin position="227"/>
        <end position="237"/>
    </location>
</feature>
<evidence type="ECO:0000256" key="1">
    <source>
        <dbReference type="ARBA" id="ARBA00004604"/>
    </source>
</evidence>
<evidence type="ECO:0000256" key="5">
    <source>
        <dbReference type="ARBA" id="ARBA00023274"/>
    </source>
</evidence>
<evidence type="ECO:0000256" key="2">
    <source>
        <dbReference type="ARBA" id="ARBA00022517"/>
    </source>
</evidence>
<dbReference type="OMA" id="THFEYKP"/>
<sequence length="430" mass="50204">FDSFNLDQVKDQLKYLYDQLKNVECNFQSDQRSTSTCSTLPELITKQLDEEQIWQQLELQNSAKLNKIRRKANNILDRFDKIDKFFYRKDVEKVNFEANKSSGISQEEADIDGEDEDPEQFFDVENDDDEEEGESNTGEGSRNNPEFFDEKEMEEFLDKQEKLEAGGGLDKEQDDNDSDLEDEESDEDIEGLNNYKYKDFFGRSNDKNSSAKKKVRFGNQDSAAADEQIEEDIDDASTAENENIGEKDSQPKSTFEIRQAKLKESIEEYEQRNLGDKPWQQTGEVWAKNRPENSLLEEYVEFEHTTRLAPVITQETTQSLEDLIKQRIKDKAWDDVERKEQKEEIKDEQQEEVRRLMRELFVKLDALTNYHFTPKLPQNEIKIVNNTKSIVVEEVAPLTVNDADMLAPEERTKRKGQDADDKEAKRTKVF</sequence>
<dbReference type="WBParaSite" id="nRc.2.0.1.t01286-RA">
    <property type="protein sequence ID" value="nRc.2.0.1.t01286-RA"/>
    <property type="gene ID" value="nRc.2.0.1.g01286"/>
</dbReference>
<evidence type="ECO:0000256" key="6">
    <source>
        <dbReference type="ARBA" id="ARBA00029455"/>
    </source>
</evidence>
<dbReference type="PANTHER" id="PTHR17039">
    <property type="entry name" value="U3 SMALL NUCLEOLAR RIBONUCLEOPROTEIN PROTEIN MPP10"/>
    <property type="match status" value="1"/>
</dbReference>
<accession>A0A915HIY3</accession>
<reference evidence="9" key="1">
    <citation type="submission" date="2022-11" db="UniProtKB">
        <authorList>
            <consortium name="WormBaseParasite"/>
        </authorList>
    </citation>
    <scope>IDENTIFICATION</scope>
</reference>
<evidence type="ECO:0000256" key="3">
    <source>
        <dbReference type="ARBA" id="ARBA00022552"/>
    </source>
</evidence>
<keyword evidence="4" id="KW-0539">Nucleus</keyword>
<feature type="compositionally biased region" description="Acidic residues" evidence="7">
    <location>
        <begin position="107"/>
        <end position="134"/>
    </location>
</feature>
<keyword evidence="8" id="KW-1185">Reference proteome</keyword>
<dbReference type="GO" id="GO:0032040">
    <property type="term" value="C:small-subunit processome"/>
    <property type="evidence" value="ECO:0007669"/>
    <property type="project" value="TreeGrafter"/>
</dbReference>
<feature type="compositionally biased region" description="Basic and acidic residues" evidence="7">
    <location>
        <begin position="408"/>
        <end position="430"/>
    </location>
</feature>
<evidence type="ECO:0000256" key="7">
    <source>
        <dbReference type="SAM" id="MobiDB-lite"/>
    </source>
</evidence>
<dbReference type="PANTHER" id="PTHR17039:SF0">
    <property type="entry name" value="U3 SMALL NUCLEOLAR RIBONUCLEOPROTEIN PROTEIN MPP10"/>
    <property type="match status" value="1"/>
</dbReference>
<feature type="compositionally biased region" description="Low complexity" evidence="7">
    <location>
        <begin position="135"/>
        <end position="144"/>
    </location>
</feature>
<feature type="compositionally biased region" description="Basic and acidic residues" evidence="7">
    <location>
        <begin position="148"/>
        <end position="164"/>
    </location>
</feature>
<dbReference type="AlphaFoldDB" id="A0A915HIY3"/>
<feature type="region of interest" description="Disordered" evidence="7">
    <location>
        <begin position="101"/>
        <end position="255"/>
    </location>
</feature>
<evidence type="ECO:0000256" key="4">
    <source>
        <dbReference type="ARBA" id="ARBA00023242"/>
    </source>
</evidence>
<protein>
    <submittedName>
        <fullName evidence="9">U3 small nucleolar ribonucleoprotein protein MPP10</fullName>
    </submittedName>
</protein>
<dbReference type="GO" id="GO:0034457">
    <property type="term" value="C:Mpp10 complex"/>
    <property type="evidence" value="ECO:0007669"/>
    <property type="project" value="InterPro"/>
</dbReference>
<dbReference type="GO" id="GO:0005732">
    <property type="term" value="C:sno(s)RNA-containing ribonucleoprotein complex"/>
    <property type="evidence" value="ECO:0007669"/>
    <property type="project" value="InterPro"/>
</dbReference>
<feature type="compositionally biased region" description="Basic and acidic residues" evidence="7">
    <location>
        <begin position="196"/>
        <end position="206"/>
    </location>
</feature>
<dbReference type="PIRSF" id="PIRSF017300">
    <property type="entry name" value="snoRNP_Mpp10"/>
    <property type="match status" value="1"/>
</dbReference>
<keyword evidence="5" id="KW-0687">Ribonucleoprotein</keyword>
<evidence type="ECO:0000313" key="9">
    <source>
        <dbReference type="WBParaSite" id="nRc.2.0.1.t01286-RA"/>
    </source>
</evidence>
<comment type="similarity">
    <text evidence="6">Belongs to the MPP10 family.</text>
</comment>
<comment type="subcellular location">
    <subcellularLocation>
        <location evidence="1">Nucleus</location>
        <location evidence="1">Nucleolus</location>
    </subcellularLocation>
</comment>
<name>A0A915HIY3_ROMCU</name>
<keyword evidence="3" id="KW-0698">rRNA processing</keyword>
<dbReference type="GO" id="GO:0006364">
    <property type="term" value="P:rRNA processing"/>
    <property type="evidence" value="ECO:0007669"/>
    <property type="project" value="UniProtKB-KW"/>
</dbReference>
<dbReference type="Proteomes" id="UP000887565">
    <property type="component" value="Unplaced"/>
</dbReference>